<sequence>MELGTIQNVSLKSLWPGEATHFTPWLAQNLDVLAKKLGTDLELVATEASAGDFSADIIARDLGRNRLVVIENQFGGTDHKHLGQLLTYSSVLGAGAVVWIAETIRPEHKSAIDFLNLNLKESLSLYAIEASAVRIDNSKPAFILNVVSMPSEAPLVTTESGQQLSETKEKYRNYFQSLIDELREKHYFTNARAGQPQAWYTFASENSKLYKYSANFSQGGKARVEVYIDCGDKAKNEEVFDCLFKDKEQIAAMVGSELSWERLDNRRACRIAIYRDGDIDMDSEELAEVRNWSIRNLLKFKEIFPQRFSKCERDLFAAKSVGLS</sequence>
<accession>A0A6I2KZV9</accession>
<dbReference type="RefSeq" id="WP_154377800.1">
    <property type="nucleotide sequence ID" value="NZ_WKJK01000007.1"/>
</dbReference>
<protein>
    <submittedName>
        <fullName evidence="2">DUF4268 domain-containing protein</fullName>
    </submittedName>
</protein>
<evidence type="ECO:0000313" key="2">
    <source>
        <dbReference type="EMBL" id="MRW91428.1"/>
    </source>
</evidence>
<evidence type="ECO:0000259" key="1">
    <source>
        <dbReference type="Pfam" id="PF14088"/>
    </source>
</evidence>
<organism evidence="2 3">
    <name type="scientific">Duganella guangzhouensis</name>
    <dbReference type="NCBI Taxonomy" id="2666084"/>
    <lineage>
        <taxon>Bacteria</taxon>
        <taxon>Pseudomonadati</taxon>
        <taxon>Pseudomonadota</taxon>
        <taxon>Betaproteobacteria</taxon>
        <taxon>Burkholderiales</taxon>
        <taxon>Oxalobacteraceae</taxon>
        <taxon>Telluria group</taxon>
        <taxon>Duganella</taxon>
    </lineage>
</organism>
<comment type="caution">
    <text evidence="2">The sequence shown here is derived from an EMBL/GenBank/DDBJ whole genome shotgun (WGS) entry which is preliminary data.</text>
</comment>
<proteinExistence type="predicted"/>
<dbReference type="InterPro" id="IPR011856">
    <property type="entry name" value="tRNA_endonuc-like_dom_sf"/>
</dbReference>
<dbReference type="InterPro" id="IPR025364">
    <property type="entry name" value="DUF4268"/>
</dbReference>
<dbReference type="Pfam" id="PF14088">
    <property type="entry name" value="DUF4268"/>
    <property type="match status" value="1"/>
</dbReference>
<dbReference type="Gene3D" id="3.40.1350.10">
    <property type="match status" value="1"/>
</dbReference>
<dbReference type="EMBL" id="WKJK01000007">
    <property type="protein sequence ID" value="MRW91428.1"/>
    <property type="molecule type" value="Genomic_DNA"/>
</dbReference>
<dbReference type="GO" id="GO:0003676">
    <property type="term" value="F:nucleic acid binding"/>
    <property type="evidence" value="ECO:0007669"/>
    <property type="project" value="InterPro"/>
</dbReference>
<keyword evidence="3" id="KW-1185">Reference proteome</keyword>
<evidence type="ECO:0000313" key="3">
    <source>
        <dbReference type="Proteomes" id="UP000433309"/>
    </source>
</evidence>
<dbReference type="Proteomes" id="UP000433309">
    <property type="component" value="Unassembled WGS sequence"/>
</dbReference>
<name>A0A6I2KZV9_9BURK</name>
<reference evidence="2 3" key="1">
    <citation type="submission" date="2019-11" db="EMBL/GenBank/DDBJ databases">
        <title>Novel species isolated from a subtropical stream in China.</title>
        <authorList>
            <person name="Lu H."/>
        </authorList>
    </citation>
    <scope>NUCLEOTIDE SEQUENCE [LARGE SCALE GENOMIC DNA]</scope>
    <source>
        <strain evidence="2 3">FT80W</strain>
    </source>
</reference>
<feature type="domain" description="DUF4268" evidence="1">
    <location>
        <begin position="171"/>
        <end position="306"/>
    </location>
</feature>
<gene>
    <name evidence="2" type="ORF">GJ699_15660</name>
</gene>
<dbReference type="AlphaFoldDB" id="A0A6I2KZV9"/>